<dbReference type="SMART" id="SM00100">
    <property type="entry name" value="cNMP"/>
    <property type="match status" value="3"/>
</dbReference>
<dbReference type="EC" id="2.7.11.12" evidence="3"/>
<dbReference type="Gene3D" id="2.60.120.10">
    <property type="entry name" value="Jelly Rolls"/>
    <property type="match status" value="3"/>
</dbReference>
<evidence type="ECO:0000256" key="3">
    <source>
        <dbReference type="ARBA" id="ARBA00012428"/>
    </source>
</evidence>
<dbReference type="AlphaFoldDB" id="A0A8K1C785"/>
<dbReference type="InterPro" id="IPR018490">
    <property type="entry name" value="cNMP-bd_dom_sf"/>
</dbReference>
<dbReference type="Gene3D" id="3.30.200.20">
    <property type="entry name" value="Phosphorylase Kinase, domain 1"/>
    <property type="match status" value="1"/>
</dbReference>
<evidence type="ECO:0000313" key="22">
    <source>
        <dbReference type="Proteomes" id="UP000794436"/>
    </source>
</evidence>
<dbReference type="SMART" id="SM00220">
    <property type="entry name" value="S_TKc"/>
    <property type="match status" value="1"/>
</dbReference>
<feature type="domain" description="Protein kinase" evidence="18">
    <location>
        <begin position="525"/>
        <end position="785"/>
    </location>
</feature>
<evidence type="ECO:0000256" key="15">
    <source>
        <dbReference type="ARBA" id="ARBA00047298"/>
    </source>
</evidence>
<accession>A0A8K1C785</accession>
<dbReference type="PANTHER" id="PTHR24353">
    <property type="entry name" value="CYCLIC NUCLEOTIDE-DEPENDENT PROTEIN KINASE"/>
    <property type="match status" value="1"/>
</dbReference>
<evidence type="ECO:0000259" key="20">
    <source>
        <dbReference type="PROSITE" id="PS51285"/>
    </source>
</evidence>
<evidence type="ECO:0000256" key="13">
    <source>
        <dbReference type="ARBA" id="ARBA00022992"/>
    </source>
</evidence>
<keyword evidence="8" id="KW-0479">Metal-binding</keyword>
<keyword evidence="12" id="KW-0460">Magnesium</keyword>
<keyword evidence="9" id="KW-0547">Nucleotide-binding</keyword>
<comment type="similarity">
    <text evidence="2">Belongs to the protein kinase superfamily. AGC Ser/Thr protein kinase family. cGMP subfamily.</text>
</comment>
<keyword evidence="6" id="KW-0140">cGMP</keyword>
<evidence type="ECO:0000256" key="10">
    <source>
        <dbReference type="ARBA" id="ARBA00022777"/>
    </source>
</evidence>
<dbReference type="InterPro" id="IPR014710">
    <property type="entry name" value="RmlC-like_jellyroll"/>
</dbReference>
<reference evidence="21" key="1">
    <citation type="submission" date="2019-03" db="EMBL/GenBank/DDBJ databases">
        <title>Long read genome sequence of the mycoparasitic Pythium oligandrum ATCC 38472 isolated from sugarbeet rhizosphere.</title>
        <authorList>
            <person name="Gaulin E."/>
        </authorList>
    </citation>
    <scope>NUCLEOTIDE SEQUENCE</scope>
    <source>
        <strain evidence="21">ATCC 38472_TT</strain>
    </source>
</reference>
<feature type="domain" description="Cyclic nucleotide-binding" evidence="19">
    <location>
        <begin position="353"/>
        <end position="492"/>
    </location>
</feature>
<dbReference type="Pfam" id="PF00069">
    <property type="entry name" value="Pkinase"/>
    <property type="match status" value="1"/>
</dbReference>
<dbReference type="PROSITE" id="PS00889">
    <property type="entry name" value="CNMP_BINDING_2"/>
    <property type="match status" value="3"/>
</dbReference>
<dbReference type="Gene3D" id="1.10.510.10">
    <property type="entry name" value="Transferase(Phosphotransferase) domain 1"/>
    <property type="match status" value="1"/>
</dbReference>
<dbReference type="GO" id="GO:0005524">
    <property type="term" value="F:ATP binding"/>
    <property type="evidence" value="ECO:0007669"/>
    <property type="project" value="UniProtKB-KW"/>
</dbReference>
<keyword evidence="22" id="KW-1185">Reference proteome</keyword>
<dbReference type="PROSITE" id="PS00108">
    <property type="entry name" value="PROTEIN_KINASE_ST"/>
    <property type="match status" value="1"/>
</dbReference>
<gene>
    <name evidence="21" type="ORF">Poli38472_014357</name>
</gene>
<evidence type="ECO:0000256" key="5">
    <source>
        <dbReference type="ARBA" id="ARBA00022527"/>
    </source>
</evidence>
<evidence type="ECO:0000256" key="8">
    <source>
        <dbReference type="ARBA" id="ARBA00022723"/>
    </source>
</evidence>
<comment type="cofactor">
    <cofactor evidence="1">
        <name>Mg(2+)</name>
        <dbReference type="ChEBI" id="CHEBI:18420"/>
    </cofactor>
</comment>
<dbReference type="EMBL" id="SPLM01000114">
    <property type="protein sequence ID" value="TMW57754.1"/>
    <property type="molecule type" value="Genomic_DNA"/>
</dbReference>
<evidence type="ECO:0000256" key="12">
    <source>
        <dbReference type="ARBA" id="ARBA00022842"/>
    </source>
</evidence>
<feature type="domain" description="Cyclic nucleotide-binding" evidence="19">
    <location>
        <begin position="232"/>
        <end position="334"/>
    </location>
</feature>
<dbReference type="PANTHER" id="PTHR24353:SF37">
    <property type="entry name" value="CAMP-DEPENDENT PROTEIN KINASE CATALYTIC SUBUNIT PRKX"/>
    <property type="match status" value="1"/>
</dbReference>
<proteinExistence type="inferred from homology"/>
<dbReference type="SUPFAM" id="SSF51206">
    <property type="entry name" value="cAMP-binding domain-like"/>
    <property type="match status" value="3"/>
</dbReference>
<keyword evidence="7" id="KW-0808">Transferase</keyword>
<comment type="caution">
    <text evidence="21">The sequence shown here is derived from an EMBL/GenBank/DDBJ whole genome shotgun (WGS) entry which is preliminary data.</text>
</comment>
<evidence type="ECO:0000256" key="9">
    <source>
        <dbReference type="ARBA" id="ARBA00022741"/>
    </source>
</evidence>
<feature type="domain" description="Cyclic nucleotide-binding" evidence="19">
    <location>
        <begin position="111"/>
        <end position="211"/>
    </location>
</feature>
<sequence length="844" mass="93487">MGCVHSVPAASKGSSTNADNNGKSSFRTKSGRPARTLSQHHTPSQAQLAEGVLSEMLRSRRRSIRSSQDYDADTIETIAQLSAMGSDPAHQSQISEPEQDCIVQALQENVLFSCMNHDQLLSLARLMSIQIVEPGETVVTQGEIGDKFFVVRSGRFEVVNAHGDVINRLSAGATFGELGLLYSAKRTANVIADAKVRGSLYTLQGSFFRYIAAKHSIETFQSSLEVLRKVPLLTPLTEEQLSLVANSAQPLLYRGGDVIVHKDEPGSVLYMIHSGTVVCTDIGNGGATLELSDGDFFGERALLASEPRAATVIAKTDVRLLAIDQRTFQLVLGPLQTLLQETRVWRALESVSVLREVPYPLKKKLLAAARVVQYEENHVIFHQDDAGDAFYIIKDGEVRIVQLPTRNSETTASVSPLGEQEARQADATSSLSSIQLSLSPDAKPLEVARLGAGDMFGEMALLQQGPTKRSASVVAASRVECIVLERAAFEQICASARDDLEELARRRTLENYERSFVLSLSVETLEKLGVLDVGSEGSVIYAARHTPTQRIVAVKEVWKSRLEHNQHVTSSRREKRLLAHLESPFVLKYFTTLQDERKVYIVTELLLGGKLFQRIVESSGRSICLAMDHARFYTASCALALGYLHEQYIVYRDLKPENIFLDHLGYTKLVDFAFAKKLAGKTYTLVGTPEYLAPEIILGVGHGLAADAWSLGVLLYEMVMGESPFATKDQDHLSICRNILLERIRFPEDADENWKELVLSLLDKTPEKRPSLVPSLHALAGFDWFQGFDWNALTHRTMPAPWKPTATSEQDVTACSFVKLSNEQLSDLEAPWNEIEPAWSWEKF</sequence>
<dbReference type="CDD" id="cd00038">
    <property type="entry name" value="CAP_ED"/>
    <property type="match status" value="3"/>
</dbReference>
<dbReference type="InterPro" id="IPR000719">
    <property type="entry name" value="Prot_kinase_dom"/>
</dbReference>
<keyword evidence="11" id="KW-0067">ATP-binding</keyword>
<organism evidence="21 22">
    <name type="scientific">Pythium oligandrum</name>
    <name type="common">Mycoparasitic fungus</name>
    <dbReference type="NCBI Taxonomy" id="41045"/>
    <lineage>
        <taxon>Eukaryota</taxon>
        <taxon>Sar</taxon>
        <taxon>Stramenopiles</taxon>
        <taxon>Oomycota</taxon>
        <taxon>Peronosporomycetes</taxon>
        <taxon>Pythiales</taxon>
        <taxon>Pythiaceae</taxon>
        <taxon>Pythium</taxon>
    </lineage>
</organism>
<dbReference type="PROSITE" id="PS00888">
    <property type="entry name" value="CNMP_BINDING_1"/>
    <property type="match status" value="1"/>
</dbReference>
<dbReference type="PROSITE" id="PS50011">
    <property type="entry name" value="PROTEIN_KINASE_DOM"/>
    <property type="match status" value="1"/>
</dbReference>
<dbReference type="Pfam" id="PF00027">
    <property type="entry name" value="cNMP_binding"/>
    <property type="match status" value="4"/>
</dbReference>
<feature type="domain" description="AGC-kinase C-terminal" evidence="20">
    <location>
        <begin position="786"/>
        <end position="844"/>
    </location>
</feature>
<evidence type="ECO:0000256" key="1">
    <source>
        <dbReference type="ARBA" id="ARBA00001946"/>
    </source>
</evidence>
<evidence type="ECO:0000259" key="18">
    <source>
        <dbReference type="PROSITE" id="PS50011"/>
    </source>
</evidence>
<keyword evidence="10" id="KW-0418">Kinase</keyword>
<feature type="compositionally biased region" description="Polar residues" evidence="17">
    <location>
        <begin position="12"/>
        <end position="28"/>
    </location>
</feature>
<dbReference type="Proteomes" id="UP000794436">
    <property type="component" value="Unassembled WGS sequence"/>
</dbReference>
<comment type="catalytic activity">
    <reaction evidence="15">
        <text>L-threonyl-[protein] + ATP = O-phospho-L-threonyl-[protein] + ADP + H(+)</text>
        <dbReference type="Rhea" id="RHEA:46608"/>
        <dbReference type="Rhea" id="RHEA-COMP:11060"/>
        <dbReference type="Rhea" id="RHEA-COMP:11605"/>
        <dbReference type="ChEBI" id="CHEBI:15378"/>
        <dbReference type="ChEBI" id="CHEBI:30013"/>
        <dbReference type="ChEBI" id="CHEBI:30616"/>
        <dbReference type="ChEBI" id="CHEBI:61977"/>
        <dbReference type="ChEBI" id="CHEBI:456216"/>
        <dbReference type="EC" id="2.7.11.12"/>
    </reaction>
</comment>
<evidence type="ECO:0000259" key="19">
    <source>
        <dbReference type="PROSITE" id="PS50042"/>
    </source>
</evidence>
<comment type="catalytic activity">
    <reaction evidence="16">
        <text>L-seryl-[protein] + ATP = O-phospho-L-seryl-[protein] + ADP + H(+)</text>
        <dbReference type="Rhea" id="RHEA:17989"/>
        <dbReference type="Rhea" id="RHEA-COMP:9863"/>
        <dbReference type="Rhea" id="RHEA-COMP:11604"/>
        <dbReference type="ChEBI" id="CHEBI:15378"/>
        <dbReference type="ChEBI" id="CHEBI:29999"/>
        <dbReference type="ChEBI" id="CHEBI:30616"/>
        <dbReference type="ChEBI" id="CHEBI:83421"/>
        <dbReference type="ChEBI" id="CHEBI:456216"/>
        <dbReference type="EC" id="2.7.11.12"/>
    </reaction>
</comment>
<evidence type="ECO:0000256" key="17">
    <source>
        <dbReference type="SAM" id="MobiDB-lite"/>
    </source>
</evidence>
<dbReference type="GO" id="GO:0004692">
    <property type="term" value="F:cGMP-dependent protein kinase activity"/>
    <property type="evidence" value="ECO:0007669"/>
    <property type="project" value="UniProtKB-EC"/>
</dbReference>
<evidence type="ECO:0000256" key="7">
    <source>
        <dbReference type="ARBA" id="ARBA00022679"/>
    </source>
</evidence>
<protein>
    <recommendedName>
        <fullName evidence="14">cGMP-dependent protein kinase</fullName>
        <ecNumber evidence="3">2.7.11.12</ecNumber>
    </recommendedName>
</protein>
<dbReference type="InterPro" id="IPR011009">
    <property type="entry name" value="Kinase-like_dom_sf"/>
</dbReference>
<keyword evidence="5" id="KW-0723">Serine/threonine-protein kinase</keyword>
<feature type="compositionally biased region" description="Polar residues" evidence="17">
    <location>
        <begin position="36"/>
        <end position="46"/>
    </location>
</feature>
<dbReference type="SUPFAM" id="SSF56112">
    <property type="entry name" value="Protein kinase-like (PK-like)"/>
    <property type="match status" value="1"/>
</dbReference>
<dbReference type="GO" id="GO:0046872">
    <property type="term" value="F:metal ion binding"/>
    <property type="evidence" value="ECO:0007669"/>
    <property type="project" value="UniProtKB-KW"/>
</dbReference>
<dbReference type="InterPro" id="IPR000961">
    <property type="entry name" value="AGC-kinase_C"/>
</dbReference>
<evidence type="ECO:0000313" key="21">
    <source>
        <dbReference type="EMBL" id="TMW57754.1"/>
    </source>
</evidence>
<evidence type="ECO:0000256" key="11">
    <source>
        <dbReference type="ARBA" id="ARBA00022840"/>
    </source>
</evidence>
<dbReference type="InterPro" id="IPR018488">
    <property type="entry name" value="cNMP-bd_CS"/>
</dbReference>
<dbReference type="GO" id="GO:0030553">
    <property type="term" value="F:cGMP binding"/>
    <property type="evidence" value="ECO:0007669"/>
    <property type="project" value="UniProtKB-KW"/>
</dbReference>
<evidence type="ECO:0000256" key="14">
    <source>
        <dbReference type="ARBA" id="ARBA00024113"/>
    </source>
</evidence>
<dbReference type="InterPro" id="IPR008271">
    <property type="entry name" value="Ser/Thr_kinase_AS"/>
</dbReference>
<evidence type="ECO:0000256" key="6">
    <source>
        <dbReference type="ARBA" id="ARBA00022535"/>
    </source>
</evidence>
<dbReference type="InterPro" id="IPR000595">
    <property type="entry name" value="cNMP-bd_dom"/>
</dbReference>
<dbReference type="OrthoDB" id="100546at2759"/>
<dbReference type="PROSITE" id="PS51285">
    <property type="entry name" value="AGC_KINASE_CTER"/>
    <property type="match status" value="1"/>
</dbReference>
<dbReference type="PRINTS" id="PR00103">
    <property type="entry name" value="CAMPKINASE"/>
</dbReference>
<keyword evidence="13" id="KW-0142">cGMP-binding</keyword>
<evidence type="ECO:0000256" key="16">
    <source>
        <dbReference type="ARBA" id="ARBA00047462"/>
    </source>
</evidence>
<dbReference type="PROSITE" id="PS50042">
    <property type="entry name" value="CNMP_BINDING_3"/>
    <property type="match status" value="3"/>
</dbReference>
<evidence type="ECO:0000256" key="2">
    <source>
        <dbReference type="ARBA" id="ARBA00006352"/>
    </source>
</evidence>
<keyword evidence="4" id="KW-0963">Cytoplasm</keyword>
<dbReference type="GO" id="GO:0005952">
    <property type="term" value="C:cAMP-dependent protein kinase complex"/>
    <property type="evidence" value="ECO:0007669"/>
    <property type="project" value="TreeGrafter"/>
</dbReference>
<evidence type="ECO:0000256" key="4">
    <source>
        <dbReference type="ARBA" id="ARBA00022490"/>
    </source>
</evidence>
<name>A0A8K1C785_PYTOL</name>
<dbReference type="GO" id="GO:0004691">
    <property type="term" value="F:cAMP-dependent protein kinase activity"/>
    <property type="evidence" value="ECO:0007669"/>
    <property type="project" value="TreeGrafter"/>
</dbReference>
<feature type="region of interest" description="Disordered" evidence="17">
    <location>
        <begin position="1"/>
        <end position="46"/>
    </location>
</feature>